<gene>
    <name evidence="1" type="ORF">BKA15_005485</name>
</gene>
<name>A0A7Y9IC21_9ACTN</name>
<sequence length="240" mass="25582">MEVDASVRLTTHLNALLANRVSVEVAATQIVAGDVAHHVVDPDDLLDVDSTRAITWERALPRCLVVERTQWQLALPRPGVLGGLRGPVEFNTAALSAGAAVLASGGELGLVPIRVGQALQWRVFNATLPAPPPSPYESERALREAVLEAARTLETLELAGGAMAGWRPPDISIWAPGYPPLQRNAIAKALRMLAAADLALSDDGGSISSWESDLRSRELRRVRDAASDALVSAVSWIKPS</sequence>
<organism evidence="1 2">
    <name type="scientific">Microlunatus parietis</name>
    <dbReference type="NCBI Taxonomy" id="682979"/>
    <lineage>
        <taxon>Bacteria</taxon>
        <taxon>Bacillati</taxon>
        <taxon>Actinomycetota</taxon>
        <taxon>Actinomycetes</taxon>
        <taxon>Propionibacteriales</taxon>
        <taxon>Propionibacteriaceae</taxon>
        <taxon>Microlunatus</taxon>
    </lineage>
</organism>
<dbReference type="AlphaFoldDB" id="A0A7Y9IC21"/>
<accession>A0A7Y9IC21</accession>
<dbReference type="Proteomes" id="UP000569914">
    <property type="component" value="Unassembled WGS sequence"/>
</dbReference>
<dbReference type="RefSeq" id="WP_179756262.1">
    <property type="nucleotide sequence ID" value="NZ_JACCBU010000001.1"/>
</dbReference>
<protein>
    <submittedName>
        <fullName evidence="1">Uncharacterized protein</fullName>
    </submittedName>
</protein>
<evidence type="ECO:0000313" key="2">
    <source>
        <dbReference type="Proteomes" id="UP000569914"/>
    </source>
</evidence>
<dbReference type="EMBL" id="JACCBU010000001">
    <property type="protein sequence ID" value="NYE74156.1"/>
    <property type="molecule type" value="Genomic_DNA"/>
</dbReference>
<evidence type="ECO:0000313" key="1">
    <source>
        <dbReference type="EMBL" id="NYE74156.1"/>
    </source>
</evidence>
<proteinExistence type="predicted"/>
<keyword evidence="2" id="KW-1185">Reference proteome</keyword>
<comment type="caution">
    <text evidence="1">The sequence shown here is derived from an EMBL/GenBank/DDBJ whole genome shotgun (WGS) entry which is preliminary data.</text>
</comment>
<reference evidence="1 2" key="1">
    <citation type="submission" date="2020-07" db="EMBL/GenBank/DDBJ databases">
        <title>Sequencing the genomes of 1000 actinobacteria strains.</title>
        <authorList>
            <person name="Klenk H.-P."/>
        </authorList>
    </citation>
    <scope>NUCLEOTIDE SEQUENCE [LARGE SCALE GENOMIC DNA]</scope>
    <source>
        <strain evidence="1 2">DSM 22083</strain>
    </source>
</reference>